<dbReference type="AlphaFoldDB" id="A0A2M7P3R8"/>
<evidence type="ECO:0000313" key="2">
    <source>
        <dbReference type="Proteomes" id="UP000231028"/>
    </source>
</evidence>
<dbReference type="EMBL" id="PFKI01000073">
    <property type="protein sequence ID" value="PIY20009.1"/>
    <property type="molecule type" value="Genomic_DNA"/>
</dbReference>
<proteinExistence type="predicted"/>
<sequence>NGFGGEEFIVIDFGTSMGIAGVNSNSNGSFNVAFPVDTQASGSLTVWATGEDWERRDDHLFIITGITMVQPSSGPVSTVVTLSGAGYYANEYVQIDIGTAININKPMTDGNGKFYTTFTINDPQFYGIKTITAVGLTSNRSDIDFFKITPRIYSISPTRGTIGTPIIIKGDGWEPSLNYQNTAYPDTVWMEVDFGDHAYMGFDPDNLSISPRTSALGTFTAVIADAEPQPGGNIYVTVLEADNASLNDRVSFYIEGEITKIEPSMGTVGCQVMVEGRGYGKLEGVCIDFGTSYGIVPGANNKATDQGAFSTTFTINMQSYGSTSVRATGEQSRVTVTKPFVILPNIVTLNPNNGFTGMVITVEGNGFGQSEAIKIGFGTTPTIQTTSTDVYGWFKTTFTVDVQAKGDVSISMLGLDSKAIATSTFLMQSGITLVTPSIGTVGMTVTVYGAGFWPNMDVRIDFGKTIYISVGPVSSMGTFCATFVVNSQAYGTTTIVAMNYSGSLTSDEDCFFIQGNVATAVPVSGTVGKAVTITGAGYAYNEKIEVKFGTTIKIASTTSSFESSGGNGGTFATTFTVDVQSYGNVTIEAVGKSSGAKGNRPFSLGGSITQITPSIGTVGTWVSIIGNGYAATETIRIDLGTTKTITVGTASAGGSFSTRFMVDNQPYGTTTVTVYGNTSKQQINGKFKVIQRITNISPFSGVVGRVVTVIGDGYHSRQGINLSFGSTASIASAVIGQNGRFEAVFTVDLQPYGSRTVQAIDTEGLTSEVSFKIIPNISVVSPSQSPVGATISIEGNGFAKQGSNGIFLRFAGNLLQGNILHGDENGWFKGSFVVDSQPQGTATIQCIDLDSSAVAENYLLVIPKIISITPVSCSVGSVVSIVGAGFMPTDAITVGFGTASNIGNIISSSMGTFSLEFTVDVQPYGTATLIAMGTATRVEEYLNILPRVIMVSPSQGTIGTQVIIMGNGYGASDVILIDFGKTPSIRGTTANEIGEWTAGFVIDIQAYGNTIISAKGEKASTGTSSFTILPELIQVEPASGTIGTHVVVKGQGYAASETVSIRFGNNMEPIIEVMTDNLGIFTTVFVVDTQSYGTCTINAIGTISSSSNNYFFVMPQFYGVTPISGTIGVPITI</sequence>
<accession>A0A2M7P3R8</accession>
<reference evidence="2" key="1">
    <citation type="submission" date="2017-09" db="EMBL/GenBank/DDBJ databases">
        <title>Depth-based differentiation of microbial function through sediment-hosted aquifers and enrichment of novel symbionts in the deep terrestrial subsurface.</title>
        <authorList>
            <person name="Probst A.J."/>
            <person name="Ladd B."/>
            <person name="Jarett J.K."/>
            <person name="Geller-Mcgrath D.E."/>
            <person name="Sieber C.M.K."/>
            <person name="Emerson J.B."/>
            <person name="Anantharaman K."/>
            <person name="Thomas B.C."/>
            <person name="Malmstrom R."/>
            <person name="Stieglmeier M."/>
            <person name="Klingl A."/>
            <person name="Woyke T."/>
            <person name="Ryan C.M."/>
            <person name="Banfield J.F."/>
        </authorList>
    </citation>
    <scope>NUCLEOTIDE SEQUENCE [LARGE SCALE GENOMIC DNA]</scope>
</reference>
<feature type="non-terminal residue" evidence="1">
    <location>
        <position position="1"/>
    </location>
</feature>
<evidence type="ECO:0008006" key="3">
    <source>
        <dbReference type="Google" id="ProtNLM"/>
    </source>
</evidence>
<evidence type="ECO:0000313" key="1">
    <source>
        <dbReference type="EMBL" id="PIY20009.1"/>
    </source>
</evidence>
<feature type="non-terminal residue" evidence="1">
    <location>
        <position position="1133"/>
    </location>
</feature>
<protein>
    <recommendedName>
        <fullName evidence="3">IPT/TIG domain-containing protein</fullName>
    </recommendedName>
</protein>
<comment type="caution">
    <text evidence="1">The sequence shown here is derived from an EMBL/GenBank/DDBJ whole genome shotgun (WGS) entry which is preliminary data.</text>
</comment>
<organism evidence="1 2">
    <name type="scientific">Candidatus Desantisbacteria bacterium CG_4_10_14_3_um_filter_40_18</name>
    <dbReference type="NCBI Taxonomy" id="1974544"/>
    <lineage>
        <taxon>Bacteria</taxon>
        <taxon>Candidatus Desantisiibacteriota</taxon>
    </lineage>
</organism>
<gene>
    <name evidence="1" type="ORF">COZ13_02340</name>
</gene>
<name>A0A2M7P3R8_9BACT</name>
<dbReference type="Proteomes" id="UP000231028">
    <property type="component" value="Unassembled WGS sequence"/>
</dbReference>